<dbReference type="PROSITE" id="PS51192">
    <property type="entry name" value="HELICASE_ATP_BIND_1"/>
    <property type="match status" value="1"/>
</dbReference>
<reference evidence="4" key="2">
    <citation type="submission" date="2025-08" db="UniProtKB">
        <authorList>
            <consortium name="RefSeq"/>
        </authorList>
    </citation>
    <scope>IDENTIFICATION</scope>
</reference>
<dbReference type="RefSeq" id="XP_016493149.1">
    <property type="nucleotide sequence ID" value="XM_016637663.1"/>
</dbReference>
<dbReference type="OrthoDB" id="18781at2759"/>
<dbReference type="InterPro" id="IPR001650">
    <property type="entry name" value="Helicase_C-like"/>
</dbReference>
<dbReference type="InterPro" id="IPR018973">
    <property type="entry name" value="MZB"/>
</dbReference>
<sequence length="1214" mass="134502">MEESEKSLEVRSLMGESLIVSVSPDKTIQELKQLLKQIFPPASNSPNFHLFLKGVKLGLESKVSDHSVGSGEFLVLVSYTKKDRQQNKKTETHTSSSIPVGDSTLKQAEAAWSDMMQDLSYFSTISADDIQTEVLLDATHNSSVRANCSSEVKRKRSVKNDKMEGYADELAVSILKSSTQDMDDEKAKIFVQVLASINCFTNPGSGDCACKEANRKDNVVDPCSSCSDSCGCPTWLKSISKVFSFLNIYSASLQLQQVQVTYSSLKGALGHLCPFGFQAGVADIEQLCLLCPEVVHIVDDDTEVKNFKDGIVIFRNSTTKGDQHATQKGLTISSVLHSMKKREYAFRKSLMKFVKLLKCVNGNEFTKISLEDFITFVKQGGVGATGIDTKRAGSHSFEANCCDTNPLTPLEMVEHLKRGFGSDGQVVHIEKISARNATYVEIPSSLSESTMLALKNVGVTRLYSHQAESIQASLGGKNVVVATLTSSGKSLCYNVPVLEVLSQNLSACALYLFPTKALAQDQLRSLLTMTNEFSAGFRIGVYDGDTSQTDRKWLRDNARLLITNPDMLHVSILPCHRQFSRILSNLRFVIVDEAHSYKGAFGCHTALILRRLCRLCSHVYGSNPSFIFSTATSGNPVEHSKELSNLPTMELIQNDGSPSGSKLFVLWNPPLRLKMISKRIKSGIDDDSVDKHLIARRSSPILEVSCLFAEMMQHGLRCIAFCKTRKLCELVLCYTREILQGTAPHLVDTICAYRAGYVAEDRRRIEHDFFSGSISGIAATSALELGIDVGHIDATLHLGFPGSIASLWQQAGRSGRRGNASLAIYVAFEGPLDQYFMKFPKKLFRGPIECCHIDARNRQVLEQHLAAAAFEYPLSLSDDEKYFGPGLESLIMALKNKGILSTDISRSAATRIWSYIGLEIPSSAISIRAIETERYKVIDMQKNEVLEEIEESKAFFQVYEGANYMNQGKTYLVKELDVANRIAWCQRADLKYYTKTRDYTDVHVTGANFAYPAITTSLCLPRTTAQAHSCRVTTTWFGFRKIWKKSNQVFDTVELSLPNYTYETQAVWIQVPQTIKTAVETLNYSFRGGLHAAGHALLNVVPMYIICNSSDLASECVNPYDTRNVPERILLYDPHPGGTGISAQVQPLFSELLTAALELLASCRCSGDTGCPNCVQNISCHEYNEVLHKDAAIMIIKGVLEEEESFFRDISELS</sequence>
<gene>
    <name evidence="4" type="primary">LOC107812528</name>
</gene>
<organism evidence="3 4">
    <name type="scientific">Nicotiana tabacum</name>
    <name type="common">Common tobacco</name>
    <dbReference type="NCBI Taxonomy" id="4097"/>
    <lineage>
        <taxon>Eukaryota</taxon>
        <taxon>Viridiplantae</taxon>
        <taxon>Streptophyta</taxon>
        <taxon>Embryophyta</taxon>
        <taxon>Tracheophyta</taxon>
        <taxon>Spermatophyta</taxon>
        <taxon>Magnoliopsida</taxon>
        <taxon>eudicotyledons</taxon>
        <taxon>Gunneridae</taxon>
        <taxon>Pentapetalae</taxon>
        <taxon>asterids</taxon>
        <taxon>lamiids</taxon>
        <taxon>Solanales</taxon>
        <taxon>Solanaceae</taxon>
        <taxon>Nicotianoideae</taxon>
        <taxon>Nicotianeae</taxon>
        <taxon>Nicotiana</taxon>
    </lineage>
</organism>
<dbReference type="Pfam" id="PF22982">
    <property type="entry name" value="WHD_HRQ1"/>
    <property type="match status" value="1"/>
</dbReference>
<dbReference type="PANTHER" id="PTHR47957">
    <property type="entry name" value="ATP-DEPENDENT HELICASE HRQ1"/>
    <property type="match status" value="1"/>
</dbReference>
<dbReference type="InterPro" id="IPR011545">
    <property type="entry name" value="DEAD/DEAH_box_helicase_dom"/>
</dbReference>
<dbReference type="Proteomes" id="UP000790787">
    <property type="component" value="Chromosome 6"/>
</dbReference>
<dbReference type="SMART" id="SM00490">
    <property type="entry name" value="HELICc"/>
    <property type="match status" value="1"/>
</dbReference>
<dbReference type="InterPro" id="IPR029071">
    <property type="entry name" value="Ubiquitin-like_domsf"/>
</dbReference>
<dbReference type="SMART" id="SM00487">
    <property type="entry name" value="DEXDc"/>
    <property type="match status" value="1"/>
</dbReference>
<dbReference type="GO" id="GO:0003676">
    <property type="term" value="F:nucleic acid binding"/>
    <property type="evidence" value="ECO:0007669"/>
    <property type="project" value="InterPro"/>
</dbReference>
<evidence type="ECO:0000256" key="2">
    <source>
        <dbReference type="ARBA" id="ARBA00022840"/>
    </source>
</evidence>
<dbReference type="PROSITE" id="PS50053">
    <property type="entry name" value="UBIQUITIN_2"/>
    <property type="match status" value="1"/>
</dbReference>
<evidence type="ECO:0000256" key="1">
    <source>
        <dbReference type="ARBA" id="ARBA00022741"/>
    </source>
</evidence>
<protein>
    <submittedName>
        <fullName evidence="4">Uncharacterized ATP-dependent helicase YprA isoform X2</fullName>
    </submittedName>
</protein>
<dbReference type="Pfam" id="PF00270">
    <property type="entry name" value="DEAD"/>
    <property type="match status" value="1"/>
</dbReference>
<proteinExistence type="predicted"/>
<accession>A0A1S4BWA9</accession>
<dbReference type="Pfam" id="PF09369">
    <property type="entry name" value="MZB"/>
    <property type="match status" value="1"/>
</dbReference>
<reference evidence="3" key="1">
    <citation type="journal article" date="2014" name="Nat. Commun.">
        <title>The tobacco genome sequence and its comparison with those of tomato and potato.</title>
        <authorList>
            <person name="Sierro N."/>
            <person name="Battey J.N."/>
            <person name="Ouadi S."/>
            <person name="Bakaher N."/>
            <person name="Bovet L."/>
            <person name="Willig A."/>
            <person name="Goepfert S."/>
            <person name="Peitsch M.C."/>
            <person name="Ivanov N.V."/>
        </authorList>
    </citation>
    <scope>NUCLEOTIDE SEQUENCE [LARGE SCALE GENOMIC DNA]</scope>
</reference>
<keyword evidence="2" id="KW-0067">ATP-binding</keyword>
<dbReference type="CDD" id="cd17923">
    <property type="entry name" value="DEXHc_Hrq1-like"/>
    <property type="match status" value="1"/>
</dbReference>
<dbReference type="InterPro" id="IPR027417">
    <property type="entry name" value="P-loop_NTPase"/>
</dbReference>
<evidence type="ECO:0000313" key="4">
    <source>
        <dbReference type="RefSeq" id="XP_016493149.1"/>
    </source>
</evidence>
<dbReference type="SUPFAM" id="SSF52540">
    <property type="entry name" value="P-loop containing nucleoside triphosphate hydrolases"/>
    <property type="match status" value="1"/>
</dbReference>
<keyword evidence="3" id="KW-1185">Reference proteome</keyword>
<dbReference type="InterPro" id="IPR000626">
    <property type="entry name" value="Ubiquitin-like_dom"/>
</dbReference>
<dbReference type="AlphaFoldDB" id="A0A1S4BWA9"/>
<dbReference type="PROSITE" id="PS51194">
    <property type="entry name" value="HELICASE_CTER"/>
    <property type="match status" value="1"/>
</dbReference>
<dbReference type="GO" id="GO:0005524">
    <property type="term" value="F:ATP binding"/>
    <property type="evidence" value="ECO:0007669"/>
    <property type="project" value="UniProtKB-KW"/>
</dbReference>
<keyword evidence="1" id="KW-0547">Nucleotide-binding</keyword>
<dbReference type="PANTHER" id="PTHR47957:SF3">
    <property type="entry name" value="ATP-DEPENDENT HELICASE HRQ1"/>
    <property type="match status" value="1"/>
</dbReference>
<dbReference type="SUPFAM" id="SSF54236">
    <property type="entry name" value="Ubiquitin-like"/>
    <property type="match status" value="1"/>
</dbReference>
<dbReference type="GeneID" id="107812528"/>
<name>A0A1S4BWA9_TOBAC</name>
<dbReference type="Pfam" id="PF00271">
    <property type="entry name" value="Helicase_C"/>
    <property type="match status" value="1"/>
</dbReference>
<keyword evidence="4" id="KW-0347">Helicase</keyword>
<keyword evidence="4" id="KW-0378">Hydrolase</keyword>
<evidence type="ECO:0000313" key="3">
    <source>
        <dbReference type="Proteomes" id="UP000790787"/>
    </source>
</evidence>
<dbReference type="Gene3D" id="3.40.50.300">
    <property type="entry name" value="P-loop containing nucleotide triphosphate hydrolases"/>
    <property type="match status" value="2"/>
</dbReference>
<dbReference type="CDD" id="cd18797">
    <property type="entry name" value="SF2_C_Hrq"/>
    <property type="match status" value="1"/>
</dbReference>
<dbReference type="InterPro" id="IPR055227">
    <property type="entry name" value="HRQ1_WHD"/>
</dbReference>
<dbReference type="InterPro" id="IPR014001">
    <property type="entry name" value="Helicase_ATP-bd"/>
</dbReference>
<dbReference type="GO" id="GO:0004386">
    <property type="term" value="F:helicase activity"/>
    <property type="evidence" value="ECO:0007669"/>
    <property type="project" value="UniProtKB-KW"/>
</dbReference>